<evidence type="ECO:0000313" key="1">
    <source>
        <dbReference type="EMBL" id="KAJ4447865.1"/>
    </source>
</evidence>
<dbReference type="Proteomes" id="UP001148838">
    <property type="component" value="Unassembled WGS sequence"/>
</dbReference>
<accession>A0ABQ8TML8</accession>
<protein>
    <submittedName>
        <fullName evidence="1">Uncharacterized protein</fullName>
    </submittedName>
</protein>
<reference evidence="1 2" key="1">
    <citation type="journal article" date="2022" name="Allergy">
        <title>Genome assembly and annotation of Periplaneta americana reveal a comprehensive cockroach allergen profile.</title>
        <authorList>
            <person name="Wang L."/>
            <person name="Xiong Q."/>
            <person name="Saelim N."/>
            <person name="Wang L."/>
            <person name="Nong W."/>
            <person name="Wan A.T."/>
            <person name="Shi M."/>
            <person name="Liu X."/>
            <person name="Cao Q."/>
            <person name="Hui J.H.L."/>
            <person name="Sookrung N."/>
            <person name="Leung T.F."/>
            <person name="Tungtrongchitr A."/>
            <person name="Tsui S.K.W."/>
        </authorList>
    </citation>
    <scope>NUCLEOTIDE SEQUENCE [LARGE SCALE GENOMIC DNA]</scope>
    <source>
        <strain evidence="1">PWHHKU_190912</strain>
    </source>
</reference>
<organism evidence="1 2">
    <name type="scientific">Periplaneta americana</name>
    <name type="common">American cockroach</name>
    <name type="synonym">Blatta americana</name>
    <dbReference type="NCBI Taxonomy" id="6978"/>
    <lineage>
        <taxon>Eukaryota</taxon>
        <taxon>Metazoa</taxon>
        <taxon>Ecdysozoa</taxon>
        <taxon>Arthropoda</taxon>
        <taxon>Hexapoda</taxon>
        <taxon>Insecta</taxon>
        <taxon>Pterygota</taxon>
        <taxon>Neoptera</taxon>
        <taxon>Polyneoptera</taxon>
        <taxon>Dictyoptera</taxon>
        <taxon>Blattodea</taxon>
        <taxon>Blattoidea</taxon>
        <taxon>Blattidae</taxon>
        <taxon>Blattinae</taxon>
        <taxon>Periplaneta</taxon>
    </lineage>
</organism>
<sequence>MQEKNIQQAQGKYIQLECQALAAYAEENVVICFSETEKASILKQKYDSGSIFITLVASEQFKCIIYYFPIKGHNFLPCDPNFARIAKIKRKKEKVETPREWEDIVKNEANFNVETFKNTNT</sequence>
<dbReference type="EMBL" id="JAJSOF020000005">
    <property type="protein sequence ID" value="KAJ4447865.1"/>
    <property type="molecule type" value="Genomic_DNA"/>
</dbReference>
<proteinExistence type="predicted"/>
<evidence type="ECO:0000313" key="2">
    <source>
        <dbReference type="Proteomes" id="UP001148838"/>
    </source>
</evidence>
<name>A0ABQ8TML8_PERAM</name>
<gene>
    <name evidence="1" type="ORF">ANN_09874</name>
</gene>
<keyword evidence="2" id="KW-1185">Reference proteome</keyword>
<comment type="caution">
    <text evidence="1">The sequence shown here is derived from an EMBL/GenBank/DDBJ whole genome shotgun (WGS) entry which is preliminary data.</text>
</comment>